<dbReference type="Proteomes" id="UP000266723">
    <property type="component" value="Unassembled WGS sequence"/>
</dbReference>
<dbReference type="EMBL" id="QGKV02000299">
    <property type="protein sequence ID" value="KAF3596179.1"/>
    <property type="molecule type" value="Genomic_DNA"/>
</dbReference>
<accession>A0ABQ7EGR5</accession>
<gene>
    <name evidence="1" type="ORF">DY000_02020304</name>
</gene>
<protein>
    <submittedName>
        <fullName evidence="1">Uncharacterized protein</fullName>
    </submittedName>
</protein>
<organism evidence="1 2">
    <name type="scientific">Brassica cretica</name>
    <name type="common">Mustard</name>
    <dbReference type="NCBI Taxonomy" id="69181"/>
    <lineage>
        <taxon>Eukaryota</taxon>
        <taxon>Viridiplantae</taxon>
        <taxon>Streptophyta</taxon>
        <taxon>Embryophyta</taxon>
        <taxon>Tracheophyta</taxon>
        <taxon>Spermatophyta</taxon>
        <taxon>Magnoliopsida</taxon>
        <taxon>eudicotyledons</taxon>
        <taxon>Gunneridae</taxon>
        <taxon>Pentapetalae</taxon>
        <taxon>rosids</taxon>
        <taxon>malvids</taxon>
        <taxon>Brassicales</taxon>
        <taxon>Brassicaceae</taxon>
        <taxon>Brassiceae</taxon>
        <taxon>Brassica</taxon>
    </lineage>
</organism>
<sequence length="245" mass="28686">MFFRETRETEEDIRRMFCEAREKMRMRITLKKKSDPEQFTIPCTVKGIIHFCGVFPEELRRNCERPRGVDCHEATDDRRINDPGIIAACHCGAEYKTEYSALIETHIATSIDSPHTKSNDTPQEESVDISQGKWENDYYIPTMATHTMHIEEYDEDYEEDRAIEQRATLDEEDRLLHHSSWKKKSPSIDRYVQHRSTLNLTNQTTIRYRPTTPTFHRSTLTSKLPETEITQLAFGQIIAITRATQ</sequence>
<proteinExistence type="predicted"/>
<name>A0ABQ7EGR5_BRACR</name>
<keyword evidence="2" id="KW-1185">Reference proteome</keyword>
<evidence type="ECO:0000313" key="1">
    <source>
        <dbReference type="EMBL" id="KAF3596179.1"/>
    </source>
</evidence>
<evidence type="ECO:0000313" key="2">
    <source>
        <dbReference type="Proteomes" id="UP000266723"/>
    </source>
</evidence>
<comment type="caution">
    <text evidence="1">The sequence shown here is derived from an EMBL/GenBank/DDBJ whole genome shotgun (WGS) entry which is preliminary data.</text>
</comment>
<reference evidence="1 2" key="1">
    <citation type="journal article" date="2020" name="BMC Genomics">
        <title>Intraspecific diversification of the crop wild relative Brassica cretica Lam. using demographic model selection.</title>
        <authorList>
            <person name="Kioukis A."/>
            <person name="Michalopoulou V.A."/>
            <person name="Briers L."/>
            <person name="Pirintsos S."/>
            <person name="Studholme D.J."/>
            <person name="Pavlidis P."/>
            <person name="Sarris P.F."/>
        </authorList>
    </citation>
    <scope>NUCLEOTIDE SEQUENCE [LARGE SCALE GENOMIC DNA]</scope>
    <source>
        <strain evidence="2">cv. PFS-1207/04</strain>
    </source>
</reference>